<dbReference type="Proteomes" id="UP000646667">
    <property type="component" value="Segment"/>
</dbReference>
<dbReference type="EMBL" id="MN988534">
    <property type="protein sequence ID" value="QIG73870.1"/>
    <property type="molecule type" value="Genomic_DNA"/>
</dbReference>
<proteinExistence type="predicted"/>
<reference evidence="1 2" key="1">
    <citation type="submission" date="2020-01" db="EMBL/GenBank/DDBJ databases">
        <title>Patterns of diversity and host range of bacteriophage communities associated with bean-nodulatin bacteria.</title>
        <authorList>
            <person name="Vann Cauwenberghe J."/>
            <person name="Santamaria R.I."/>
            <person name="Bustos P."/>
            <person name="Juarez S."/>
            <person name="Gonzalez V."/>
        </authorList>
    </citation>
    <scope>NUCLEOTIDE SEQUENCE [LARGE SCALE GENOMIC DNA]</scope>
    <source>
        <strain evidence="2">RHph</strain>
    </source>
</reference>
<gene>
    <name evidence="1" type="ORF">EVC06_095</name>
</gene>
<keyword evidence="2" id="KW-1185">Reference proteome</keyword>
<accession>A0A7S5RFF1</accession>
<sequence length="74" mass="8608">MKHHINDIEVRTLVYDIRFITGRFAGIETTCTVHYPASEFGEVDYAISYNINCRAVLVDFTGNEYIILAYRWSN</sequence>
<name>A0A7S5RFF1_9CAUD</name>
<protein>
    <submittedName>
        <fullName evidence="1">Uncharacterized protein</fullName>
    </submittedName>
</protein>
<evidence type="ECO:0000313" key="2">
    <source>
        <dbReference type="Proteomes" id="UP000646667"/>
    </source>
</evidence>
<evidence type="ECO:0000313" key="1">
    <source>
        <dbReference type="EMBL" id="QIG73870.1"/>
    </source>
</evidence>
<organism evidence="1 2">
    <name type="scientific">Rhizobium phage RHph_N34</name>
    <dbReference type="NCBI Taxonomy" id="2509586"/>
    <lineage>
        <taxon>Viruses</taxon>
        <taxon>Duplodnaviria</taxon>
        <taxon>Heunggongvirae</taxon>
        <taxon>Uroviricota</taxon>
        <taxon>Caudoviricetes</taxon>
        <taxon>Pootjesviridae</taxon>
        <taxon>Staniewskivirinae</taxon>
        <taxon>Trinifflemingvirus</taxon>
        <taxon>Trinifflemingvirus N34</taxon>
    </lineage>
</organism>